<dbReference type="Proteomes" id="UP001197247">
    <property type="component" value="Unassembled WGS sequence"/>
</dbReference>
<proteinExistence type="predicted"/>
<evidence type="ECO:0000313" key="1">
    <source>
        <dbReference type="EMBL" id="MBT0773694.1"/>
    </source>
</evidence>
<evidence type="ECO:0000313" key="2">
    <source>
        <dbReference type="Proteomes" id="UP001197247"/>
    </source>
</evidence>
<accession>A0ABS5TSF4</accession>
<organism evidence="1 2">
    <name type="scientific">Kineosporia corallincola</name>
    <dbReference type="NCBI Taxonomy" id="2835133"/>
    <lineage>
        <taxon>Bacteria</taxon>
        <taxon>Bacillati</taxon>
        <taxon>Actinomycetota</taxon>
        <taxon>Actinomycetes</taxon>
        <taxon>Kineosporiales</taxon>
        <taxon>Kineosporiaceae</taxon>
        <taxon>Kineosporia</taxon>
    </lineage>
</organism>
<sequence>MTGPNLVWIDQQYDREHGERYAAHVRSLEAAFAEHWGDISPVGFACTAWRLATVPHLDPGYVRLHRRALSAECERNTWDGSLTARVRLVSPPPEPLAKTQVWGQDRGWRGWPVVLGQYLRPSAEEVSRFPHLRPELLIDAPLPLTGLPPAPERPGPELADLAVRAVSVLARELNDLLRPVLAALDT</sequence>
<comment type="caution">
    <text evidence="1">The sequence shown here is derived from an EMBL/GenBank/DDBJ whole genome shotgun (WGS) entry which is preliminary data.</text>
</comment>
<keyword evidence="2" id="KW-1185">Reference proteome</keyword>
<dbReference type="RefSeq" id="WP_214160234.1">
    <property type="nucleotide sequence ID" value="NZ_JAHBAY010000019.1"/>
</dbReference>
<name>A0ABS5TSF4_9ACTN</name>
<gene>
    <name evidence="1" type="ORF">KIH74_32415</name>
</gene>
<protein>
    <submittedName>
        <fullName evidence="1">Uncharacterized protein</fullName>
    </submittedName>
</protein>
<dbReference type="EMBL" id="JAHBAY010000019">
    <property type="protein sequence ID" value="MBT0773694.1"/>
    <property type="molecule type" value="Genomic_DNA"/>
</dbReference>
<reference evidence="1 2" key="1">
    <citation type="submission" date="2021-05" db="EMBL/GenBank/DDBJ databases">
        <title>Kineosporia and Streptomyces sp. nov. two new marine actinobacteria isolated from Coral.</title>
        <authorList>
            <person name="Buangrab K."/>
            <person name="Sutthacheep M."/>
            <person name="Yeemin T."/>
            <person name="Harunari E."/>
            <person name="Igarashi Y."/>
            <person name="Kanchanasin P."/>
            <person name="Tanasupawat S."/>
            <person name="Phongsopitanun W."/>
        </authorList>
    </citation>
    <scope>NUCLEOTIDE SEQUENCE [LARGE SCALE GENOMIC DNA]</scope>
    <source>
        <strain evidence="1 2">J2-2</strain>
    </source>
</reference>